<sequence length="219" mass="23432">MLLALGAVGCLPEVGSSGEQLCDWCPAELRNTSEVVLLCHVTHGVLKGRCCLARQEDGDIIVGLDLWNCSLTYLGPELQNASAAVAIDISGNPLQNVSTTLFQGFTSLQYIALPPSFSCPGGNASWDSVHSDTDEIVCRNQRSSCNGTGELALLCPENSLCAPDGPGLFTCPCAEDFHGYKCQREGTFPMFMFFGILGAVTIGCSLLLWCTQRRKVKSS</sequence>
<dbReference type="InterPro" id="IPR042350">
    <property type="entry name" value="ATRAID"/>
</dbReference>
<organism evidence="3 4">
    <name type="scientific">Pleurodeles waltl</name>
    <name type="common">Iberian ribbed newt</name>
    <dbReference type="NCBI Taxonomy" id="8319"/>
    <lineage>
        <taxon>Eukaryota</taxon>
        <taxon>Metazoa</taxon>
        <taxon>Chordata</taxon>
        <taxon>Craniata</taxon>
        <taxon>Vertebrata</taxon>
        <taxon>Euteleostomi</taxon>
        <taxon>Amphibia</taxon>
        <taxon>Batrachia</taxon>
        <taxon>Caudata</taxon>
        <taxon>Salamandroidea</taxon>
        <taxon>Salamandridae</taxon>
        <taxon>Pleurodelinae</taxon>
        <taxon>Pleurodeles</taxon>
    </lineage>
</organism>
<dbReference type="GO" id="GO:0045669">
    <property type="term" value="P:positive regulation of osteoblast differentiation"/>
    <property type="evidence" value="ECO:0007669"/>
    <property type="project" value="TreeGrafter"/>
</dbReference>
<dbReference type="InterPro" id="IPR000742">
    <property type="entry name" value="EGF"/>
</dbReference>
<keyword evidence="4" id="KW-1185">Reference proteome</keyword>
<reference evidence="3" key="1">
    <citation type="journal article" date="2022" name="bioRxiv">
        <title>Sequencing and chromosome-scale assembly of the giantPleurodeles waltlgenome.</title>
        <authorList>
            <person name="Brown T."/>
            <person name="Elewa A."/>
            <person name="Iarovenko S."/>
            <person name="Subramanian E."/>
            <person name="Araus A.J."/>
            <person name="Petzold A."/>
            <person name="Susuki M."/>
            <person name="Suzuki K.-i.T."/>
            <person name="Hayashi T."/>
            <person name="Toyoda A."/>
            <person name="Oliveira C."/>
            <person name="Osipova E."/>
            <person name="Leigh N.D."/>
            <person name="Simon A."/>
            <person name="Yun M.H."/>
        </authorList>
    </citation>
    <scope>NUCLEOTIDE SEQUENCE</scope>
    <source>
        <strain evidence="3">20211129_DDA</strain>
        <tissue evidence="3">Liver</tissue>
    </source>
</reference>
<dbReference type="EMBL" id="JANPWB010000009">
    <property type="protein sequence ID" value="KAJ1158589.1"/>
    <property type="molecule type" value="Genomic_DNA"/>
</dbReference>
<dbReference type="PANTHER" id="PTHR15926:SF1">
    <property type="entry name" value="ALL-TRANS RETINOIC ACID-INDUCED DIFFERENTIATION FACTOR"/>
    <property type="match status" value="1"/>
</dbReference>
<dbReference type="PANTHER" id="PTHR15926">
    <property type="entry name" value="ALL-TRANS RETINOIC ACID-INDUCED DIFFERENTIATION FACTOR"/>
    <property type="match status" value="1"/>
</dbReference>
<dbReference type="Gene3D" id="3.80.10.10">
    <property type="entry name" value="Ribonuclease Inhibitor"/>
    <property type="match status" value="1"/>
</dbReference>
<evidence type="ECO:0000313" key="4">
    <source>
        <dbReference type="Proteomes" id="UP001066276"/>
    </source>
</evidence>
<keyword evidence="1" id="KW-1133">Transmembrane helix</keyword>
<proteinExistence type="predicted"/>
<protein>
    <recommendedName>
        <fullName evidence="2">EGF-like domain-containing protein</fullName>
    </recommendedName>
</protein>
<dbReference type="AlphaFoldDB" id="A0AAV7S228"/>
<keyword evidence="1" id="KW-0812">Transmembrane</keyword>
<dbReference type="SUPFAM" id="SSF52058">
    <property type="entry name" value="L domain-like"/>
    <property type="match status" value="1"/>
</dbReference>
<keyword evidence="1" id="KW-0472">Membrane</keyword>
<feature type="domain" description="EGF-like" evidence="2">
    <location>
        <begin position="171"/>
        <end position="182"/>
    </location>
</feature>
<evidence type="ECO:0000256" key="1">
    <source>
        <dbReference type="SAM" id="Phobius"/>
    </source>
</evidence>
<dbReference type="Proteomes" id="UP001066276">
    <property type="component" value="Chromosome 5"/>
</dbReference>
<name>A0AAV7S228_PLEWA</name>
<dbReference type="PROSITE" id="PS00022">
    <property type="entry name" value="EGF_1"/>
    <property type="match status" value="1"/>
</dbReference>
<gene>
    <name evidence="3" type="ORF">NDU88_011277</name>
</gene>
<comment type="caution">
    <text evidence="3">The sequence shown here is derived from an EMBL/GenBank/DDBJ whole genome shotgun (WGS) entry which is preliminary data.</text>
</comment>
<dbReference type="InterPro" id="IPR032675">
    <property type="entry name" value="LRR_dom_sf"/>
</dbReference>
<evidence type="ECO:0000313" key="3">
    <source>
        <dbReference type="EMBL" id="KAJ1158589.1"/>
    </source>
</evidence>
<evidence type="ECO:0000259" key="2">
    <source>
        <dbReference type="PROSITE" id="PS00022"/>
    </source>
</evidence>
<accession>A0AAV7S228</accession>
<feature type="transmembrane region" description="Helical" evidence="1">
    <location>
        <begin position="190"/>
        <end position="210"/>
    </location>
</feature>